<feature type="transmembrane region" description="Helical" evidence="7">
    <location>
        <begin position="119"/>
        <end position="135"/>
    </location>
</feature>
<evidence type="ECO:0000256" key="4">
    <source>
        <dbReference type="ARBA" id="ARBA00022692"/>
    </source>
</evidence>
<feature type="transmembrane region" description="Helical" evidence="7">
    <location>
        <begin position="155"/>
        <end position="174"/>
    </location>
</feature>
<evidence type="ECO:0000313" key="10">
    <source>
        <dbReference type="EMBL" id="ENH98331.1"/>
    </source>
</evidence>
<keyword evidence="7 9" id="KW-0460">Magnesium</keyword>
<feature type="transmembrane region" description="Helical" evidence="7">
    <location>
        <begin position="255"/>
        <end position="278"/>
    </location>
</feature>
<evidence type="ECO:0000256" key="7">
    <source>
        <dbReference type="HAMAP-Rule" id="MF_00038"/>
    </source>
</evidence>
<dbReference type="GO" id="GO:0008360">
    <property type="term" value="P:regulation of cell shape"/>
    <property type="evidence" value="ECO:0007669"/>
    <property type="project" value="UniProtKB-KW"/>
</dbReference>
<keyword evidence="7" id="KW-0133">Cell shape</keyword>
<dbReference type="InterPro" id="IPR018480">
    <property type="entry name" value="PNAcMuramoyl-5peptid_Trfase_CS"/>
</dbReference>
<keyword evidence="7" id="KW-0573">Peptidoglycan synthesis</keyword>
<feature type="transmembrane region" description="Helical" evidence="7">
    <location>
        <begin position="6"/>
        <end position="28"/>
    </location>
</feature>
<comment type="subcellular location">
    <subcellularLocation>
        <location evidence="7">Cell membrane</location>
        <topology evidence="7">Multi-pass membrane protein</topology>
    </subcellularLocation>
    <subcellularLocation>
        <location evidence="1">Membrane</location>
        <topology evidence="1">Multi-pass membrane protein</topology>
    </subcellularLocation>
</comment>
<gene>
    <name evidence="7 10" type="primary">mraY</name>
    <name evidence="10" type="ORF">J416_01289</name>
</gene>
<comment type="cofactor">
    <cofactor evidence="7 9">
        <name>Mg(2+)</name>
        <dbReference type="ChEBI" id="CHEBI:18420"/>
    </cofactor>
</comment>
<evidence type="ECO:0000256" key="8">
    <source>
        <dbReference type="NCBIfam" id="TIGR00445"/>
    </source>
</evidence>
<dbReference type="OrthoDB" id="9805475at2"/>
<dbReference type="RefSeq" id="WP_003463181.1">
    <property type="nucleotide sequence ID" value="NZ_APML01000004.1"/>
</dbReference>
<dbReference type="EC" id="2.7.8.13" evidence="7 8"/>
<dbReference type="InterPro" id="IPR000715">
    <property type="entry name" value="Glycosyl_transferase_4"/>
</dbReference>
<comment type="caution">
    <text evidence="10">The sequence shown here is derived from an EMBL/GenBank/DDBJ whole genome shotgun (WGS) entry which is preliminary data.</text>
</comment>
<keyword evidence="7" id="KW-0131">Cell cycle</keyword>
<feature type="binding site" evidence="9">
    <location>
        <position position="234"/>
    </location>
    <ligand>
        <name>Mg(2+)</name>
        <dbReference type="ChEBI" id="CHEBI:18420"/>
    </ligand>
</feature>
<dbReference type="CDD" id="cd06852">
    <property type="entry name" value="GT_MraY"/>
    <property type="match status" value="1"/>
</dbReference>
<feature type="binding site" evidence="9">
    <location>
        <position position="173"/>
    </location>
    <ligand>
        <name>Mg(2+)</name>
        <dbReference type="ChEBI" id="CHEBI:18420"/>
    </ligand>
</feature>
<keyword evidence="6 7" id="KW-0472">Membrane</keyword>
<dbReference type="EMBL" id="APML01000004">
    <property type="protein sequence ID" value="ENH98331.1"/>
    <property type="molecule type" value="Genomic_DNA"/>
</dbReference>
<dbReference type="HAMAP" id="MF_00038">
    <property type="entry name" value="MraY"/>
    <property type="match status" value="1"/>
</dbReference>
<keyword evidence="7" id="KW-0132">Cell division</keyword>
<reference evidence="10 11" key="1">
    <citation type="submission" date="2013-03" db="EMBL/GenBank/DDBJ databases">
        <title>Draft genome sequence of Gracibacillus halophilus YIM-C55.5, a moderately halophilic and thermophilic organism from the Xiaochaidamu salt lake.</title>
        <authorList>
            <person name="Sugumar T."/>
            <person name="Polireddy D.R."/>
            <person name="Antony A."/>
            <person name="Madhava Y.R."/>
            <person name="Sivakumar N."/>
        </authorList>
    </citation>
    <scope>NUCLEOTIDE SEQUENCE [LARGE SCALE GENOMIC DNA]</scope>
    <source>
        <strain evidence="10 11">YIM-C55.5</strain>
    </source>
</reference>
<dbReference type="GO" id="GO:0009252">
    <property type="term" value="P:peptidoglycan biosynthetic process"/>
    <property type="evidence" value="ECO:0007669"/>
    <property type="project" value="UniProtKB-UniRule"/>
</dbReference>
<dbReference type="Pfam" id="PF00953">
    <property type="entry name" value="Glycos_transf_4"/>
    <property type="match status" value="1"/>
</dbReference>
<feature type="transmembrane region" description="Helical" evidence="7">
    <location>
        <begin position="49"/>
        <end position="72"/>
    </location>
</feature>
<keyword evidence="4 7" id="KW-0812">Transmembrane</keyword>
<protein>
    <recommendedName>
        <fullName evidence="7 8">Phospho-N-acetylmuramoyl-pentapeptide-transferase</fullName>
        <ecNumber evidence="7 8">2.7.8.13</ecNumber>
    </recommendedName>
    <alternativeName>
        <fullName evidence="7">UDP-MurNAc-pentapeptide phosphotransferase</fullName>
    </alternativeName>
</protein>
<name>N4WZ62_9BACI</name>
<dbReference type="NCBIfam" id="TIGR00445">
    <property type="entry name" value="mraY"/>
    <property type="match status" value="1"/>
</dbReference>
<dbReference type="Proteomes" id="UP000012283">
    <property type="component" value="Unassembled WGS sequence"/>
</dbReference>
<keyword evidence="7" id="KW-0961">Cell wall biogenesis/degradation</keyword>
<dbReference type="PATRIC" id="fig|1308866.3.peg.261"/>
<dbReference type="PANTHER" id="PTHR22926:SF5">
    <property type="entry name" value="PHOSPHO-N-ACETYLMURAMOYL-PENTAPEPTIDE-TRANSFERASE HOMOLOG"/>
    <property type="match status" value="1"/>
</dbReference>
<comment type="function">
    <text evidence="7">Catalyzes the initial step of the lipid cycle reactions in the biosynthesis of the cell wall peptidoglycan: transfers peptidoglycan precursor phospho-MurNAc-pentapeptide from UDP-MurNAc-pentapeptide onto the lipid carrier undecaprenyl phosphate, yielding undecaprenyl-pyrophosphoryl-MurNAc-pentapeptide, known as lipid I.</text>
</comment>
<dbReference type="GO" id="GO:0008963">
    <property type="term" value="F:phospho-N-acetylmuramoyl-pentapeptide-transferase activity"/>
    <property type="evidence" value="ECO:0007669"/>
    <property type="project" value="UniProtKB-UniRule"/>
</dbReference>
<feature type="transmembrane region" description="Helical" evidence="7">
    <location>
        <begin position="230"/>
        <end position="249"/>
    </location>
</feature>
<dbReference type="PANTHER" id="PTHR22926">
    <property type="entry name" value="PHOSPHO-N-ACETYLMURAMOYL-PENTAPEPTIDE-TRANSFERASE"/>
    <property type="match status" value="1"/>
</dbReference>
<dbReference type="PROSITE" id="PS01347">
    <property type="entry name" value="MRAY_1"/>
    <property type="match status" value="1"/>
</dbReference>
<comment type="catalytic activity">
    <reaction evidence="7">
        <text>UDP-N-acetyl-alpha-D-muramoyl-L-alanyl-gamma-D-glutamyl-meso-2,6-diaminopimeloyl-D-alanyl-D-alanine + di-trans,octa-cis-undecaprenyl phosphate = di-trans,octa-cis-undecaprenyl diphospho-N-acetyl-alpha-D-muramoyl-L-alanyl-D-glutamyl-meso-2,6-diaminopimeloyl-D-alanyl-D-alanine + UMP</text>
        <dbReference type="Rhea" id="RHEA:28386"/>
        <dbReference type="ChEBI" id="CHEBI:57865"/>
        <dbReference type="ChEBI" id="CHEBI:60392"/>
        <dbReference type="ChEBI" id="CHEBI:61386"/>
        <dbReference type="ChEBI" id="CHEBI:61387"/>
        <dbReference type="EC" id="2.7.8.13"/>
    </reaction>
</comment>
<evidence type="ECO:0000313" key="11">
    <source>
        <dbReference type="Proteomes" id="UP000012283"/>
    </source>
</evidence>
<dbReference type="GO" id="GO:0005886">
    <property type="term" value="C:plasma membrane"/>
    <property type="evidence" value="ECO:0007669"/>
    <property type="project" value="UniProtKB-SubCell"/>
</dbReference>
<feature type="transmembrane region" description="Helical" evidence="7">
    <location>
        <begin position="303"/>
        <end position="323"/>
    </location>
</feature>
<keyword evidence="7 9" id="KW-0479">Metal-binding</keyword>
<comment type="pathway">
    <text evidence="7">Cell wall biogenesis; peptidoglycan biosynthesis.</text>
</comment>
<evidence type="ECO:0000256" key="2">
    <source>
        <dbReference type="ARBA" id="ARBA00005583"/>
    </source>
</evidence>
<dbReference type="UniPathway" id="UPA00219"/>
<feature type="transmembrane region" description="Helical" evidence="7">
    <location>
        <begin position="181"/>
        <end position="200"/>
    </location>
</feature>
<keyword evidence="7" id="KW-1003">Cell membrane</keyword>
<keyword evidence="5 7" id="KW-1133">Transmembrane helix</keyword>
<proteinExistence type="inferred from homology"/>
<dbReference type="eggNOG" id="COG0472">
    <property type="taxonomic scope" value="Bacteria"/>
</dbReference>
<dbReference type="STRING" id="1308866.J416_01289"/>
<feature type="transmembrane region" description="Helical" evidence="7">
    <location>
        <begin position="206"/>
        <end position="223"/>
    </location>
</feature>
<evidence type="ECO:0000256" key="1">
    <source>
        <dbReference type="ARBA" id="ARBA00004141"/>
    </source>
</evidence>
<organism evidence="10 11">
    <name type="scientific">Gracilibacillus halophilus YIM-C55.5</name>
    <dbReference type="NCBI Taxonomy" id="1308866"/>
    <lineage>
        <taxon>Bacteria</taxon>
        <taxon>Bacillati</taxon>
        <taxon>Bacillota</taxon>
        <taxon>Bacilli</taxon>
        <taxon>Bacillales</taxon>
        <taxon>Bacillaceae</taxon>
        <taxon>Gracilibacillus</taxon>
    </lineage>
</organism>
<dbReference type="GO" id="GO:0071555">
    <property type="term" value="P:cell wall organization"/>
    <property type="evidence" value="ECO:0007669"/>
    <property type="project" value="UniProtKB-KW"/>
</dbReference>
<dbReference type="InterPro" id="IPR003524">
    <property type="entry name" value="PNAcMuramoyl-5peptid_Trfase"/>
</dbReference>
<dbReference type="AlphaFoldDB" id="N4WZ62"/>
<evidence type="ECO:0000256" key="5">
    <source>
        <dbReference type="ARBA" id="ARBA00022989"/>
    </source>
</evidence>
<evidence type="ECO:0000256" key="9">
    <source>
        <dbReference type="PIRSR" id="PIRSR600715-1"/>
    </source>
</evidence>
<dbReference type="PROSITE" id="PS01348">
    <property type="entry name" value="MRAY_2"/>
    <property type="match status" value="1"/>
</dbReference>
<dbReference type="GO" id="GO:0051992">
    <property type="term" value="F:UDP-N-acetylmuramoyl-L-alanyl-D-glutamyl-meso-2,6-diaminopimelyl-D-alanyl-D-alanine:undecaprenyl-phosphate transferase activity"/>
    <property type="evidence" value="ECO:0007669"/>
    <property type="project" value="RHEA"/>
</dbReference>
<comment type="similarity">
    <text evidence="2 7">Belongs to the glycosyltransferase 4 family. MraY subfamily.</text>
</comment>
<accession>N4WZ62</accession>
<feature type="transmembrane region" description="Helical" evidence="7">
    <location>
        <begin position="78"/>
        <end position="99"/>
    </location>
</feature>
<keyword evidence="3 7" id="KW-0808">Transferase</keyword>
<dbReference type="Pfam" id="PF10555">
    <property type="entry name" value="MraY_sig1"/>
    <property type="match status" value="1"/>
</dbReference>
<keyword evidence="11" id="KW-1185">Reference proteome</keyword>
<dbReference type="GO" id="GO:0051301">
    <property type="term" value="P:cell division"/>
    <property type="evidence" value="ECO:0007669"/>
    <property type="project" value="UniProtKB-KW"/>
</dbReference>
<evidence type="ECO:0000256" key="3">
    <source>
        <dbReference type="ARBA" id="ARBA00022679"/>
    </source>
</evidence>
<sequence>MSEYSFFITIAIAFLITVLISPIFIPFLRKLKFGQSIREEGPKSHQKKSGTPTMGGLMIILSSAVTSIIVVSKVGSDGIGYQTGLLLLVLIGFGLLGFLDDFIKVVLKRNLGLTSKQKLLGQIVISLIFFMVLKRQNFSTTVMLPGTDIGFDLGWFYAVFIMIMLVGASNAVNLTDGLDGLLAGTAAISFGAFAILAGYGALNVPVTIFALAVVGSLLGFLVFNAHPAKVFMGDTGSLALGGAIAAIAILLKLEILLIVIGGVFVIETLSVILQVISFKTTGKRIFRMSPLHHHYELNGWSEWRVVTTFWMIAIIFAAIGIYIEVWTS</sequence>
<evidence type="ECO:0000256" key="6">
    <source>
        <dbReference type="ARBA" id="ARBA00023136"/>
    </source>
</evidence>
<dbReference type="GO" id="GO:0046872">
    <property type="term" value="F:metal ion binding"/>
    <property type="evidence" value="ECO:0007669"/>
    <property type="project" value="UniProtKB-KW"/>
</dbReference>